<gene>
    <name evidence="10" type="ORF">D2N39_01875</name>
</gene>
<evidence type="ECO:0000313" key="10">
    <source>
        <dbReference type="EMBL" id="RID93683.1"/>
    </source>
</evidence>
<comment type="subcellular location">
    <subcellularLocation>
        <location evidence="1">Cell inner membrane</location>
        <topology evidence="1">Multi-pass membrane protein</topology>
    </subcellularLocation>
    <subcellularLocation>
        <location evidence="8">Cell membrane</location>
        <topology evidence="8">Multi-pass membrane protein</topology>
    </subcellularLocation>
</comment>
<keyword evidence="3" id="KW-1003">Cell membrane</keyword>
<feature type="domain" description="ABC transmembrane type-1" evidence="9">
    <location>
        <begin position="99"/>
        <end position="296"/>
    </location>
</feature>
<sequence>MALPVYADPLERLWYYTYHVICVAIFVFLISPILIIMPLSFNAEPYFTFTQKMVTFDPEGYSLRWYDLLLTHGMVTPDAPRDASWWEDVWANAAWVKAAKNSVIIGFWSTIVATVLGTLAALGLSRAEMPYRRLIMAILISPMIVPIIIIATGLFFFYSNPCAMFGFECGRLTSTYTGVVLAHATLGIPFVIITVTATLIGFDQSLSRAAASLGASPSRTFFKIVLPLILPGVISGALFAFVTSFDEVVAVLFIAGPDQQTIPRQMWNGIREAISPAILSVATILVLISIALLATVELLRRRSERIRGVTPQ</sequence>
<keyword evidence="4" id="KW-0997">Cell inner membrane</keyword>
<evidence type="ECO:0000259" key="9">
    <source>
        <dbReference type="PROSITE" id="PS50928"/>
    </source>
</evidence>
<dbReference type="SUPFAM" id="SSF161098">
    <property type="entry name" value="MetI-like"/>
    <property type="match status" value="1"/>
</dbReference>
<dbReference type="RefSeq" id="WP_119133088.1">
    <property type="nucleotide sequence ID" value="NZ_QXXQ01000001.1"/>
</dbReference>
<protein>
    <submittedName>
        <fullName evidence="10">ABC transporter permease</fullName>
    </submittedName>
</protein>
<reference evidence="10 11" key="1">
    <citation type="submission" date="2018-09" db="EMBL/GenBank/DDBJ databases">
        <title>Gemmobacter lutimaris sp. nov., a marine bacterium isolated from tidal flat.</title>
        <authorList>
            <person name="Lee D.W."/>
            <person name="Yoo Y."/>
            <person name="Kim J.-J."/>
            <person name="Kim B.S."/>
        </authorList>
    </citation>
    <scope>NUCLEOTIDE SEQUENCE [LARGE SCALE GENOMIC DNA]</scope>
    <source>
        <strain evidence="10 11">YJ-T1-11</strain>
    </source>
</reference>
<keyword evidence="5 8" id="KW-0812">Transmembrane</keyword>
<organism evidence="10 11">
    <name type="scientific">Gemmobacter lutimaris</name>
    <dbReference type="NCBI Taxonomy" id="2306023"/>
    <lineage>
        <taxon>Bacteria</taxon>
        <taxon>Pseudomonadati</taxon>
        <taxon>Pseudomonadota</taxon>
        <taxon>Alphaproteobacteria</taxon>
        <taxon>Rhodobacterales</taxon>
        <taxon>Paracoccaceae</taxon>
        <taxon>Gemmobacter</taxon>
    </lineage>
</organism>
<evidence type="ECO:0000256" key="5">
    <source>
        <dbReference type="ARBA" id="ARBA00022692"/>
    </source>
</evidence>
<name>A0A398C370_9RHOB</name>
<dbReference type="EMBL" id="QXXQ01000001">
    <property type="protein sequence ID" value="RID93683.1"/>
    <property type="molecule type" value="Genomic_DNA"/>
</dbReference>
<accession>A0A398C370</accession>
<dbReference type="InterPro" id="IPR000515">
    <property type="entry name" value="MetI-like"/>
</dbReference>
<evidence type="ECO:0000313" key="11">
    <source>
        <dbReference type="Proteomes" id="UP000266649"/>
    </source>
</evidence>
<keyword evidence="7 8" id="KW-0472">Membrane</keyword>
<dbReference type="GO" id="GO:0055085">
    <property type="term" value="P:transmembrane transport"/>
    <property type="evidence" value="ECO:0007669"/>
    <property type="project" value="InterPro"/>
</dbReference>
<feature type="transmembrane region" description="Helical" evidence="8">
    <location>
        <begin position="221"/>
        <end position="242"/>
    </location>
</feature>
<keyword evidence="11" id="KW-1185">Reference proteome</keyword>
<evidence type="ECO:0000256" key="8">
    <source>
        <dbReference type="RuleBase" id="RU363032"/>
    </source>
</evidence>
<dbReference type="Proteomes" id="UP000266649">
    <property type="component" value="Unassembled WGS sequence"/>
</dbReference>
<evidence type="ECO:0000256" key="2">
    <source>
        <dbReference type="ARBA" id="ARBA00022448"/>
    </source>
</evidence>
<keyword evidence="2 8" id="KW-0813">Transport</keyword>
<dbReference type="PANTHER" id="PTHR43357:SF4">
    <property type="entry name" value="INNER MEMBRANE ABC TRANSPORTER PERMEASE PROTEIN YDCV"/>
    <property type="match status" value="1"/>
</dbReference>
<feature type="transmembrane region" description="Helical" evidence="8">
    <location>
        <begin position="20"/>
        <end position="41"/>
    </location>
</feature>
<dbReference type="InterPro" id="IPR035906">
    <property type="entry name" value="MetI-like_sf"/>
</dbReference>
<evidence type="ECO:0000256" key="3">
    <source>
        <dbReference type="ARBA" id="ARBA00022475"/>
    </source>
</evidence>
<keyword evidence="6 8" id="KW-1133">Transmembrane helix</keyword>
<comment type="similarity">
    <text evidence="8">Belongs to the binding-protein-dependent transport system permease family.</text>
</comment>
<dbReference type="AlphaFoldDB" id="A0A398C370"/>
<evidence type="ECO:0000256" key="7">
    <source>
        <dbReference type="ARBA" id="ARBA00023136"/>
    </source>
</evidence>
<evidence type="ECO:0000256" key="4">
    <source>
        <dbReference type="ARBA" id="ARBA00022519"/>
    </source>
</evidence>
<dbReference type="PROSITE" id="PS50928">
    <property type="entry name" value="ABC_TM1"/>
    <property type="match status" value="1"/>
</dbReference>
<feature type="transmembrane region" description="Helical" evidence="8">
    <location>
        <begin position="178"/>
        <end position="200"/>
    </location>
</feature>
<feature type="transmembrane region" description="Helical" evidence="8">
    <location>
        <begin position="273"/>
        <end position="299"/>
    </location>
</feature>
<proteinExistence type="inferred from homology"/>
<dbReference type="PANTHER" id="PTHR43357">
    <property type="entry name" value="INNER MEMBRANE ABC TRANSPORTER PERMEASE PROTEIN YDCV"/>
    <property type="match status" value="1"/>
</dbReference>
<evidence type="ECO:0000256" key="6">
    <source>
        <dbReference type="ARBA" id="ARBA00022989"/>
    </source>
</evidence>
<comment type="caution">
    <text evidence="10">The sequence shown here is derived from an EMBL/GenBank/DDBJ whole genome shotgun (WGS) entry which is preliminary data.</text>
</comment>
<dbReference type="Gene3D" id="1.10.3720.10">
    <property type="entry name" value="MetI-like"/>
    <property type="match status" value="1"/>
</dbReference>
<feature type="transmembrane region" description="Helical" evidence="8">
    <location>
        <begin position="134"/>
        <end position="158"/>
    </location>
</feature>
<dbReference type="CDD" id="cd06261">
    <property type="entry name" value="TM_PBP2"/>
    <property type="match status" value="1"/>
</dbReference>
<dbReference type="GO" id="GO:0005886">
    <property type="term" value="C:plasma membrane"/>
    <property type="evidence" value="ECO:0007669"/>
    <property type="project" value="UniProtKB-SubCell"/>
</dbReference>
<dbReference type="OrthoDB" id="9815533at2"/>
<dbReference type="Pfam" id="PF00528">
    <property type="entry name" value="BPD_transp_1"/>
    <property type="match status" value="1"/>
</dbReference>
<feature type="transmembrane region" description="Helical" evidence="8">
    <location>
        <begin position="103"/>
        <end position="122"/>
    </location>
</feature>
<evidence type="ECO:0000256" key="1">
    <source>
        <dbReference type="ARBA" id="ARBA00004429"/>
    </source>
</evidence>